<evidence type="ECO:0000313" key="3">
    <source>
        <dbReference type="EMBL" id="QKS58167.1"/>
    </source>
</evidence>
<reference evidence="3 5" key="2">
    <citation type="submission" date="2020-06" db="EMBL/GenBank/DDBJ databases">
        <title>Complete genome of Paenibacillus barcinonensis KACC11450.</title>
        <authorList>
            <person name="Kim M."/>
            <person name="Park Y.-J."/>
            <person name="Shin J.-H."/>
        </authorList>
    </citation>
    <scope>NUCLEOTIDE SEQUENCE [LARGE SCALE GENOMIC DNA]</scope>
    <source>
        <strain evidence="3 5">KACC11450</strain>
    </source>
</reference>
<dbReference type="EMBL" id="QJSW01000054">
    <property type="protein sequence ID" value="PYE41849.1"/>
    <property type="molecule type" value="Genomic_DNA"/>
</dbReference>
<evidence type="ECO:0000313" key="4">
    <source>
        <dbReference type="Proteomes" id="UP000247790"/>
    </source>
</evidence>
<keyword evidence="1" id="KW-0175">Coiled coil</keyword>
<dbReference type="SUPFAM" id="SSF46966">
    <property type="entry name" value="Spectrin repeat"/>
    <property type="match status" value="1"/>
</dbReference>
<proteinExistence type="predicted"/>
<dbReference type="EMBL" id="CP054614">
    <property type="protein sequence ID" value="QKS58167.1"/>
    <property type="molecule type" value="Genomic_DNA"/>
</dbReference>
<reference evidence="2 4" key="1">
    <citation type="submission" date="2018-06" db="EMBL/GenBank/DDBJ databases">
        <title>Genomic Encyclopedia of Type Strains, Phase III (KMG-III): the genomes of soil and plant-associated and newly described type strains.</title>
        <authorList>
            <person name="Whitman W."/>
        </authorList>
    </citation>
    <scope>NUCLEOTIDE SEQUENCE [LARGE SCALE GENOMIC DNA]</scope>
    <source>
        <strain evidence="2 4">CECT 7022</strain>
    </source>
</reference>
<dbReference type="AlphaFoldDB" id="A0A2V4URV3"/>
<dbReference type="RefSeq" id="WP_174812209.1">
    <property type="nucleotide sequence ID" value="NZ_CP054614.1"/>
</dbReference>
<organism evidence="2 4">
    <name type="scientific">Paenibacillus barcinonensis</name>
    <dbReference type="NCBI Taxonomy" id="198119"/>
    <lineage>
        <taxon>Bacteria</taxon>
        <taxon>Bacillati</taxon>
        <taxon>Bacillota</taxon>
        <taxon>Bacilli</taxon>
        <taxon>Bacillales</taxon>
        <taxon>Paenibacillaceae</taxon>
        <taxon>Paenibacillus</taxon>
    </lineage>
</organism>
<sequence length="76" mass="8655">MRSIALGQAEYEQLMDEIHGYCQQARELREQAAALQQTGLTDFQVSEKIQQLLNHAKHLDTQTRARSIRLQAACTV</sequence>
<dbReference type="Proteomes" id="UP000509327">
    <property type="component" value="Chromosome"/>
</dbReference>
<feature type="coiled-coil region" evidence="1">
    <location>
        <begin position="11"/>
        <end position="38"/>
    </location>
</feature>
<evidence type="ECO:0000313" key="5">
    <source>
        <dbReference type="Proteomes" id="UP000509327"/>
    </source>
</evidence>
<gene>
    <name evidence="2" type="ORF">DFQ00_1542</name>
    <name evidence="3" type="ORF">HUB98_19230</name>
</gene>
<evidence type="ECO:0000313" key="2">
    <source>
        <dbReference type="EMBL" id="PYE41849.1"/>
    </source>
</evidence>
<dbReference type="Proteomes" id="UP000247790">
    <property type="component" value="Unassembled WGS sequence"/>
</dbReference>
<name>A0A2V4URV3_PAEBA</name>
<evidence type="ECO:0000256" key="1">
    <source>
        <dbReference type="SAM" id="Coils"/>
    </source>
</evidence>
<keyword evidence="5" id="KW-1185">Reference proteome</keyword>
<protein>
    <submittedName>
        <fullName evidence="2">Uncharacterized protein</fullName>
    </submittedName>
</protein>
<accession>A0A2V4URV3</accession>